<protein>
    <submittedName>
        <fullName evidence="3">DNA repair exonuclease SbcCD ATPase subunit</fullName>
    </submittedName>
</protein>
<dbReference type="GO" id="GO:0016887">
    <property type="term" value="F:ATP hydrolysis activity"/>
    <property type="evidence" value="ECO:0007669"/>
    <property type="project" value="InterPro"/>
</dbReference>
<evidence type="ECO:0000256" key="1">
    <source>
        <dbReference type="SAM" id="Coils"/>
    </source>
</evidence>
<keyword evidence="3" id="KW-0378">Hydrolase</keyword>
<keyword evidence="1" id="KW-0175">Coiled coil</keyword>
<feature type="domain" description="Rad50/SbcC-type AAA" evidence="2">
    <location>
        <begin position="8"/>
        <end position="242"/>
    </location>
</feature>
<dbReference type="PANTHER" id="PTHR41259:SF1">
    <property type="entry name" value="DOUBLE-STRAND BREAK REPAIR RAD50 ATPASE, PUTATIVE-RELATED"/>
    <property type="match status" value="1"/>
</dbReference>
<accession>A0A212QUC3</accession>
<feature type="coiled-coil region" evidence="1">
    <location>
        <begin position="314"/>
        <end position="395"/>
    </location>
</feature>
<dbReference type="RefSeq" id="WP_165769451.1">
    <property type="nucleotide sequence ID" value="NZ_FYEH01000003.1"/>
</dbReference>
<evidence type="ECO:0000313" key="3">
    <source>
        <dbReference type="EMBL" id="SNB63218.1"/>
    </source>
</evidence>
<dbReference type="EMBL" id="FYEH01000003">
    <property type="protein sequence ID" value="SNB63218.1"/>
    <property type="molecule type" value="Genomic_DNA"/>
</dbReference>
<keyword evidence="4" id="KW-1185">Reference proteome</keyword>
<dbReference type="Gene3D" id="3.40.50.300">
    <property type="entry name" value="P-loop containing nucleotide triphosphate hydrolases"/>
    <property type="match status" value="2"/>
</dbReference>
<dbReference type="GO" id="GO:0006302">
    <property type="term" value="P:double-strand break repair"/>
    <property type="evidence" value="ECO:0007669"/>
    <property type="project" value="InterPro"/>
</dbReference>
<dbReference type="SUPFAM" id="SSF52540">
    <property type="entry name" value="P-loop containing nucleoside triphosphate hydrolases"/>
    <property type="match status" value="1"/>
</dbReference>
<proteinExistence type="predicted"/>
<name>A0A212QUC3_9PROT</name>
<gene>
    <name evidence="3" type="ORF">SAMN07250955_103287</name>
</gene>
<dbReference type="AlphaFoldDB" id="A0A212QUC3"/>
<dbReference type="PANTHER" id="PTHR41259">
    <property type="entry name" value="DOUBLE-STRAND BREAK REPAIR RAD50 ATPASE, PUTATIVE-RELATED"/>
    <property type="match status" value="1"/>
</dbReference>
<feature type="coiled-coil region" evidence="1">
    <location>
        <begin position="601"/>
        <end position="698"/>
    </location>
</feature>
<reference evidence="3 4" key="1">
    <citation type="submission" date="2017-06" db="EMBL/GenBank/DDBJ databases">
        <authorList>
            <person name="Kim H.J."/>
            <person name="Triplett B.A."/>
        </authorList>
    </citation>
    <scope>NUCLEOTIDE SEQUENCE [LARGE SCALE GENOMIC DNA]</scope>
    <source>
        <strain evidence="3 4">B29T1</strain>
    </source>
</reference>
<keyword evidence="3" id="KW-0269">Exonuclease</keyword>
<organism evidence="3 4">
    <name type="scientific">Arboricoccus pini</name>
    <dbReference type="NCBI Taxonomy" id="1963835"/>
    <lineage>
        <taxon>Bacteria</taxon>
        <taxon>Pseudomonadati</taxon>
        <taxon>Pseudomonadota</taxon>
        <taxon>Alphaproteobacteria</taxon>
        <taxon>Geminicoccales</taxon>
        <taxon>Geminicoccaceae</taxon>
        <taxon>Arboricoccus</taxon>
    </lineage>
</organism>
<sequence>MKLRRIAVRHFRKLADPILIDGIGDGLTIIAGDNEEGKSTLLEAIKAAFFEPAGLSGRDRLSFNPLGRDGVPTLEIAFEQHNAAYCLTKVFRRLGTVLETPRGRLEGEAAEAKLRDLLRFERLARRSNKYENHGLQAVFWVDQTTSFDPEATSARLAVARDRFKHAIEGEVGGLAIGPRGRQVLERARARRQEFFGAKDKPVGDYAKALGLVDALDSEVKILADKLKVFDALRADLLARQAERQRFMARDPLPEARLKAEHAELRLAQSRTARQECQLAEHAFKAASAACHQAEAQAKNRDHLRAEIGRQMLLIETARAEQDAMQEDLRRVQREVAAAEHAAAEASQLLHAAETRQRLEEGNHRRQVLAAEAGRLRAVLEELAEASKRRRALVADLAAMTVDAKKLGDLRATDGLRRQTMAALEATATLVRFAPEKEGAIRIGGRAVDPDAALRLTEQTFLELEGFGGLTIMPGGEALATRRRQAADAALALESALSQLNVADLAAAERVAAERERALRELAAVDEGMTARLSTTGFTTEAMARAHLDEVEAELAALPQTMQSVVEASDLPDIDFCRQAVEASATHLRTVETALSERRIAAAKAEARLEATRHECLAVESRLAAEVAVLDDEALASALVQQRADMNKAAQHLEIAERRLMAADPDGAEEAAAMARRAVQDLEAEQRRLDRRVDELAYQLRGAGDAALGEAFAERTGRLELARAQAAAMTREAHAWRLLAAELETAARNVEERLVLPVTRRLQPYLSRLFAAADIVLDPETLAPLALRREGEEEDFASLSVGTREQIAILVRLALAQLLHDQDGEAPCLILDDALAYADEGRFEIMKALLQKAAHMQQIIILTCRPRDYVGLDARLVRLEECRTDES</sequence>
<evidence type="ECO:0000313" key="4">
    <source>
        <dbReference type="Proteomes" id="UP000197065"/>
    </source>
</evidence>
<dbReference type="InterPro" id="IPR027417">
    <property type="entry name" value="P-loop_NTPase"/>
</dbReference>
<dbReference type="InterPro" id="IPR038729">
    <property type="entry name" value="Rad50/SbcC_AAA"/>
</dbReference>
<evidence type="ECO:0000259" key="2">
    <source>
        <dbReference type="Pfam" id="PF13476"/>
    </source>
</evidence>
<dbReference type="Pfam" id="PF13476">
    <property type="entry name" value="AAA_23"/>
    <property type="match status" value="1"/>
</dbReference>
<dbReference type="Proteomes" id="UP000197065">
    <property type="component" value="Unassembled WGS sequence"/>
</dbReference>
<keyword evidence="3" id="KW-0540">Nuclease</keyword>
<dbReference type="GO" id="GO:0004527">
    <property type="term" value="F:exonuclease activity"/>
    <property type="evidence" value="ECO:0007669"/>
    <property type="project" value="UniProtKB-KW"/>
</dbReference>